<dbReference type="InterPro" id="IPR036390">
    <property type="entry name" value="WH_DNA-bd_sf"/>
</dbReference>
<organism evidence="5 6">
    <name type="scientific">Cladophialophora carrionii CBS 160.54</name>
    <dbReference type="NCBI Taxonomy" id="1279043"/>
    <lineage>
        <taxon>Eukaryota</taxon>
        <taxon>Fungi</taxon>
        <taxon>Dikarya</taxon>
        <taxon>Ascomycota</taxon>
        <taxon>Pezizomycotina</taxon>
        <taxon>Eurotiomycetes</taxon>
        <taxon>Chaetothyriomycetidae</taxon>
        <taxon>Chaetothyriales</taxon>
        <taxon>Herpotrichiellaceae</taxon>
        <taxon>Cladophialophora</taxon>
    </lineage>
</organism>
<dbReference type="Pfam" id="PF00891">
    <property type="entry name" value="Methyltransf_2"/>
    <property type="match status" value="1"/>
</dbReference>
<dbReference type="InterPro" id="IPR016461">
    <property type="entry name" value="COMT-like"/>
</dbReference>
<reference evidence="5 6" key="1">
    <citation type="submission" date="2013-03" db="EMBL/GenBank/DDBJ databases">
        <title>The Genome Sequence of Cladophialophora carrionii CBS 160.54.</title>
        <authorList>
            <consortium name="The Broad Institute Genomics Platform"/>
            <person name="Cuomo C."/>
            <person name="de Hoog S."/>
            <person name="Gorbushina A."/>
            <person name="Walker B."/>
            <person name="Young S.K."/>
            <person name="Zeng Q."/>
            <person name="Gargeya S."/>
            <person name="Fitzgerald M."/>
            <person name="Haas B."/>
            <person name="Abouelleil A."/>
            <person name="Allen A.W."/>
            <person name="Alvarado L."/>
            <person name="Arachchi H.M."/>
            <person name="Berlin A.M."/>
            <person name="Chapman S.B."/>
            <person name="Gainer-Dewar J."/>
            <person name="Goldberg J."/>
            <person name="Griggs A."/>
            <person name="Gujja S."/>
            <person name="Hansen M."/>
            <person name="Howarth C."/>
            <person name="Imamovic A."/>
            <person name="Ireland A."/>
            <person name="Larimer J."/>
            <person name="McCowan C."/>
            <person name="Murphy C."/>
            <person name="Pearson M."/>
            <person name="Poon T.W."/>
            <person name="Priest M."/>
            <person name="Roberts A."/>
            <person name="Saif S."/>
            <person name="Shea T."/>
            <person name="Sisk P."/>
            <person name="Sykes S."/>
            <person name="Wortman J."/>
            <person name="Nusbaum C."/>
            <person name="Birren B."/>
        </authorList>
    </citation>
    <scope>NUCLEOTIDE SEQUENCE [LARGE SCALE GENOMIC DNA]</scope>
    <source>
        <strain evidence="5 6">CBS 160.54</strain>
    </source>
</reference>
<protein>
    <recommendedName>
        <fullName evidence="4">O-methyltransferase C-terminal domain-containing protein</fullName>
    </recommendedName>
</protein>
<dbReference type="OrthoDB" id="1606438at2759"/>
<dbReference type="Gene3D" id="3.40.50.150">
    <property type="entry name" value="Vaccinia Virus protein VP39"/>
    <property type="match status" value="1"/>
</dbReference>
<sequence length="442" mass="47917">MGSINTLSPEHSLLETLAQEISTAAHRLTAFLQSTNPAALQDGQAGSHDIPRQAPAEVSAVKAALIEKTMAVQQLVMSATDVQQQMTLRTQHMASVRWICRFKVADFVPAEGSISYDAVAAAAGVPADQLARVCRMAMTAGFFREVASGEIAHSHTSLDLRSSCPVHDAFNFLTETGNAVVGKMTEMTEAQLAASRESGETKKPITAFSIAKQTDVPFFKYIMSDPELARHQAAHMNSVGAAEQSHVRHVLNGYAWGHVPSGAKVIDVGGSTGHCCVALAQQSPSLNFVVQDLPPVLAQARIPAELEDRISLQAHDFLTPQPSSSQGAEVFFIRQCLQNWPHTDAVRILQNITPAMDRAKSRIVIMSVVLASPSDPSIGQREKGISRMRDLFMMQAMGGQERDMQQWETVVKDADPELEIVSVEKPRGSVLSVIDVRFKLGT</sequence>
<dbReference type="GO" id="GO:0008171">
    <property type="term" value="F:O-methyltransferase activity"/>
    <property type="evidence" value="ECO:0007669"/>
    <property type="project" value="InterPro"/>
</dbReference>
<evidence type="ECO:0000313" key="6">
    <source>
        <dbReference type="Proteomes" id="UP000030678"/>
    </source>
</evidence>
<proteinExistence type="predicted"/>
<dbReference type="PANTHER" id="PTHR43712">
    <property type="entry name" value="PUTATIVE (AFU_ORTHOLOGUE AFUA_4G14580)-RELATED"/>
    <property type="match status" value="1"/>
</dbReference>
<dbReference type="VEuPathDB" id="FungiDB:G647_08340"/>
<keyword evidence="2" id="KW-0808">Transferase</keyword>
<evidence type="ECO:0000256" key="1">
    <source>
        <dbReference type="ARBA" id="ARBA00022603"/>
    </source>
</evidence>
<accession>V9D0Y2</accession>
<dbReference type="RefSeq" id="XP_008730874.1">
    <property type="nucleotide sequence ID" value="XM_008732652.1"/>
</dbReference>
<gene>
    <name evidence="5" type="ORF">G647_08340</name>
</gene>
<evidence type="ECO:0000259" key="4">
    <source>
        <dbReference type="Pfam" id="PF00891"/>
    </source>
</evidence>
<dbReference type="EMBL" id="KB822708">
    <property type="protein sequence ID" value="ETI20306.1"/>
    <property type="molecule type" value="Genomic_DNA"/>
</dbReference>
<evidence type="ECO:0000256" key="3">
    <source>
        <dbReference type="ARBA" id="ARBA00022691"/>
    </source>
</evidence>
<dbReference type="InterPro" id="IPR029063">
    <property type="entry name" value="SAM-dependent_MTases_sf"/>
</dbReference>
<dbReference type="GO" id="GO:0032259">
    <property type="term" value="P:methylation"/>
    <property type="evidence" value="ECO:0007669"/>
    <property type="project" value="UniProtKB-KW"/>
</dbReference>
<dbReference type="Gene3D" id="1.10.10.10">
    <property type="entry name" value="Winged helix-like DNA-binding domain superfamily/Winged helix DNA-binding domain"/>
    <property type="match status" value="1"/>
</dbReference>
<dbReference type="AlphaFoldDB" id="V9D0Y2"/>
<dbReference type="HOGENOM" id="CLU_005533_1_4_1"/>
<keyword evidence="3" id="KW-0949">S-adenosyl-L-methionine</keyword>
<dbReference type="GeneID" id="19986833"/>
<dbReference type="InterPro" id="IPR036388">
    <property type="entry name" value="WH-like_DNA-bd_sf"/>
</dbReference>
<evidence type="ECO:0000313" key="5">
    <source>
        <dbReference type="EMBL" id="ETI20306.1"/>
    </source>
</evidence>
<dbReference type="SUPFAM" id="SSF53335">
    <property type="entry name" value="S-adenosyl-L-methionine-dependent methyltransferases"/>
    <property type="match status" value="1"/>
</dbReference>
<dbReference type="SUPFAM" id="SSF46785">
    <property type="entry name" value="Winged helix' DNA-binding domain"/>
    <property type="match status" value="1"/>
</dbReference>
<evidence type="ECO:0000256" key="2">
    <source>
        <dbReference type="ARBA" id="ARBA00022679"/>
    </source>
</evidence>
<feature type="domain" description="O-methyltransferase C-terminal" evidence="4">
    <location>
        <begin position="216"/>
        <end position="414"/>
    </location>
</feature>
<dbReference type="Proteomes" id="UP000030678">
    <property type="component" value="Unassembled WGS sequence"/>
</dbReference>
<dbReference type="PROSITE" id="PS51683">
    <property type="entry name" value="SAM_OMT_II"/>
    <property type="match status" value="1"/>
</dbReference>
<keyword evidence="1" id="KW-0489">Methyltransferase</keyword>
<dbReference type="PANTHER" id="PTHR43712:SF15">
    <property type="entry name" value="MONODICTYPHENONE CLUSTER TRANSCRIPTIONAL COACTIVATOR MDPA"/>
    <property type="match status" value="1"/>
</dbReference>
<dbReference type="InterPro" id="IPR001077">
    <property type="entry name" value="COMT_C"/>
</dbReference>
<name>V9D0Y2_9EURO</name>